<keyword evidence="2" id="KW-0732">Signal</keyword>
<evidence type="ECO:0000313" key="4">
    <source>
        <dbReference type="Proteomes" id="UP000236161"/>
    </source>
</evidence>
<dbReference type="AlphaFoldDB" id="A0A2H9ZZM9"/>
<feature type="region of interest" description="Disordered" evidence="1">
    <location>
        <begin position="15"/>
        <end position="53"/>
    </location>
</feature>
<reference evidence="3 4" key="1">
    <citation type="journal article" date="2017" name="Nature">
        <title>The Apostasia genome and the evolution of orchids.</title>
        <authorList>
            <person name="Zhang G.Q."/>
            <person name="Liu K.W."/>
            <person name="Li Z."/>
            <person name="Lohaus R."/>
            <person name="Hsiao Y.Y."/>
            <person name="Niu S.C."/>
            <person name="Wang J.Y."/>
            <person name="Lin Y.C."/>
            <person name="Xu Q."/>
            <person name="Chen L.J."/>
            <person name="Yoshida K."/>
            <person name="Fujiwara S."/>
            <person name="Wang Z.W."/>
            <person name="Zhang Y.Q."/>
            <person name="Mitsuda N."/>
            <person name="Wang M."/>
            <person name="Liu G.H."/>
            <person name="Pecoraro L."/>
            <person name="Huang H.X."/>
            <person name="Xiao X.J."/>
            <person name="Lin M."/>
            <person name="Wu X.Y."/>
            <person name="Wu W.L."/>
            <person name="Chen Y.Y."/>
            <person name="Chang S.B."/>
            <person name="Sakamoto S."/>
            <person name="Ohme-Takagi M."/>
            <person name="Yagi M."/>
            <person name="Zeng S.J."/>
            <person name="Shen C.Y."/>
            <person name="Yeh C.M."/>
            <person name="Luo Y.B."/>
            <person name="Tsai W.C."/>
            <person name="Van de Peer Y."/>
            <person name="Liu Z.J."/>
        </authorList>
    </citation>
    <scope>NUCLEOTIDE SEQUENCE [LARGE SCALE GENOMIC DNA]</scope>
    <source>
        <strain evidence="4">cv. Shenzhen</strain>
        <tissue evidence="3">Stem</tissue>
    </source>
</reference>
<sequence>MILILTASIMCWSMQQSSEDSDQTSEISTEDSASVKAPSSDGEDASSVAADSLSNLTVVDAASETYRVENGNSSIGGEAYASPMKD</sequence>
<feature type="signal peptide" evidence="2">
    <location>
        <begin position="1"/>
        <end position="17"/>
    </location>
</feature>
<feature type="chain" id="PRO_5014120723" evidence="2">
    <location>
        <begin position="18"/>
        <end position="86"/>
    </location>
</feature>
<feature type="region of interest" description="Disordered" evidence="1">
    <location>
        <begin position="67"/>
        <end position="86"/>
    </location>
</feature>
<gene>
    <name evidence="3" type="ORF">AXF42_Ash021559</name>
</gene>
<name>A0A2H9ZZM9_9ASPA</name>
<dbReference type="EMBL" id="KZ452240">
    <property type="protein sequence ID" value="PKA48717.1"/>
    <property type="molecule type" value="Genomic_DNA"/>
</dbReference>
<evidence type="ECO:0000256" key="2">
    <source>
        <dbReference type="SAM" id="SignalP"/>
    </source>
</evidence>
<evidence type="ECO:0000313" key="3">
    <source>
        <dbReference type="EMBL" id="PKA48717.1"/>
    </source>
</evidence>
<keyword evidence="4" id="KW-1185">Reference proteome</keyword>
<evidence type="ECO:0000256" key="1">
    <source>
        <dbReference type="SAM" id="MobiDB-lite"/>
    </source>
</evidence>
<feature type="compositionally biased region" description="Low complexity" evidence="1">
    <location>
        <begin position="15"/>
        <end position="32"/>
    </location>
</feature>
<dbReference type="Proteomes" id="UP000236161">
    <property type="component" value="Unassembled WGS sequence"/>
</dbReference>
<accession>A0A2H9ZZM9</accession>
<dbReference type="STRING" id="1088818.A0A2H9ZZM9"/>
<protein>
    <submittedName>
        <fullName evidence="3">Uncharacterized protein</fullName>
    </submittedName>
</protein>
<proteinExistence type="predicted"/>
<organism evidence="3 4">
    <name type="scientific">Apostasia shenzhenica</name>
    <dbReference type="NCBI Taxonomy" id="1088818"/>
    <lineage>
        <taxon>Eukaryota</taxon>
        <taxon>Viridiplantae</taxon>
        <taxon>Streptophyta</taxon>
        <taxon>Embryophyta</taxon>
        <taxon>Tracheophyta</taxon>
        <taxon>Spermatophyta</taxon>
        <taxon>Magnoliopsida</taxon>
        <taxon>Liliopsida</taxon>
        <taxon>Asparagales</taxon>
        <taxon>Orchidaceae</taxon>
        <taxon>Apostasioideae</taxon>
        <taxon>Apostasia</taxon>
    </lineage>
</organism>